<name>A0A3M3K2N4_PSECA</name>
<keyword evidence="1" id="KW-0732">Signal</keyword>
<evidence type="ECO:0000313" key="2">
    <source>
        <dbReference type="EMBL" id="RMN17143.1"/>
    </source>
</evidence>
<dbReference type="RefSeq" id="WP_122378193.1">
    <property type="nucleotide sequence ID" value="NZ_RBOW01001017.1"/>
</dbReference>
<evidence type="ECO:0000313" key="3">
    <source>
        <dbReference type="Proteomes" id="UP000281372"/>
    </source>
</evidence>
<feature type="signal peptide" evidence="1">
    <location>
        <begin position="1"/>
        <end position="22"/>
    </location>
</feature>
<dbReference type="Proteomes" id="UP000281372">
    <property type="component" value="Unassembled WGS sequence"/>
</dbReference>
<accession>A0A3M3K2N4</accession>
<feature type="chain" id="PRO_5018028415" evidence="1">
    <location>
        <begin position="23"/>
        <end position="231"/>
    </location>
</feature>
<reference evidence="2 3" key="1">
    <citation type="submission" date="2018-08" db="EMBL/GenBank/DDBJ databases">
        <title>Recombination of ecologically and evolutionarily significant loci maintains genetic cohesion in the Pseudomonas syringae species complex.</title>
        <authorList>
            <person name="Dillon M."/>
            <person name="Thakur S."/>
            <person name="Almeida R.N.D."/>
            <person name="Weir B.S."/>
            <person name="Guttman D.S."/>
        </authorList>
    </citation>
    <scope>NUCLEOTIDE SEQUENCE [LARGE SCALE GENOMIC DNA]</scope>
    <source>
        <strain evidence="2 3">ICMP 2821</strain>
    </source>
</reference>
<sequence>MNERIIKALGLFVASISAHAIAAPLPVCAVQAGAEFGVPEYVFEAMVLSQMDQPSKQTGMSRSFGQMALTQKMLKESSMGIVADPAVVAGNPCTNYRAAAWWLMSRSVHEEDRDIWVGVTRFYYGDSSQDRAPKTDRVRDIFEVISLPPTPDMLSMTRLQNPQHTLGRCIAKTGALAEIEAAQYSVSMAGALDVQFESEELGKVSCSATFRTVSASGEVGKTSTYSAVATE</sequence>
<organism evidence="2 3">
    <name type="scientific">Pseudomonas cannabina</name>
    <dbReference type="NCBI Taxonomy" id="86840"/>
    <lineage>
        <taxon>Bacteria</taxon>
        <taxon>Pseudomonadati</taxon>
        <taxon>Pseudomonadota</taxon>
        <taxon>Gammaproteobacteria</taxon>
        <taxon>Pseudomonadales</taxon>
        <taxon>Pseudomonadaceae</taxon>
        <taxon>Pseudomonas</taxon>
    </lineage>
</organism>
<protein>
    <submittedName>
        <fullName evidence="2">Putative conjugal transfer protein</fullName>
    </submittedName>
</protein>
<dbReference type="EMBL" id="RBOW01001017">
    <property type="protein sequence ID" value="RMN17143.1"/>
    <property type="molecule type" value="Genomic_DNA"/>
</dbReference>
<proteinExistence type="predicted"/>
<evidence type="ECO:0000256" key="1">
    <source>
        <dbReference type="SAM" id="SignalP"/>
    </source>
</evidence>
<gene>
    <name evidence="2" type="ORF">ALQ64_03148</name>
</gene>
<dbReference type="AlphaFoldDB" id="A0A3M3K2N4"/>
<comment type="caution">
    <text evidence="2">The sequence shown here is derived from an EMBL/GenBank/DDBJ whole genome shotgun (WGS) entry which is preliminary data.</text>
</comment>